<comment type="catalytic activity">
    <reaction evidence="7 8">
        <text>L-arginyl-[protein] + H2O = L-citrullyl-[protein] + NH4(+)</text>
        <dbReference type="Rhea" id="RHEA:18089"/>
        <dbReference type="Rhea" id="RHEA-COMP:10532"/>
        <dbReference type="Rhea" id="RHEA-COMP:10588"/>
        <dbReference type="ChEBI" id="CHEBI:15377"/>
        <dbReference type="ChEBI" id="CHEBI:28938"/>
        <dbReference type="ChEBI" id="CHEBI:29965"/>
        <dbReference type="ChEBI" id="CHEBI:83397"/>
        <dbReference type="EC" id="3.5.3.15"/>
    </reaction>
</comment>
<dbReference type="GeneID" id="117348897"/>
<accession>A0A6P8P1K1</accession>
<dbReference type="Pfam" id="PF03068">
    <property type="entry name" value="PAD"/>
    <property type="match status" value="1"/>
</dbReference>
<dbReference type="Gene3D" id="3.75.10.10">
    <property type="entry name" value="L-arginine/glycine Amidinotransferase, Chain A"/>
    <property type="match status" value="1"/>
</dbReference>
<evidence type="ECO:0000256" key="9">
    <source>
        <dbReference type="PIRSR" id="PIRSR001247-1"/>
    </source>
</evidence>
<dbReference type="EC" id="3.5.3.15" evidence="3 8"/>
<dbReference type="FunFam" id="2.60.40.1700:FF:000001">
    <property type="entry name" value="Protein-arginine deiminase type-2"/>
    <property type="match status" value="1"/>
</dbReference>
<dbReference type="SUPFAM" id="SSF110083">
    <property type="entry name" value="Peptidylarginine deiminase Pad4, middle domain"/>
    <property type="match status" value="1"/>
</dbReference>
<sequence length="677" mass="76022">MSEKRTIQISWQQATYATCVVGTKMTVDVYGSRPPGATSFDIRGTPGVHICIVYNPDIVKQPSGTGKWPLTTGLEVLLSMPSPSDSVSSDKVKVSYYGAKGKSLLGSAMLYLTSVVVSLDVDTDRNGLINKKKSDKTSWTWGSHGHGAILLVNCDKDNSKCNDVDNADEIINLNQDLKDMSCMILRTSGPDAIFASHKVILHISPSDSDKVGVFHAKITNSDPQFQHVLGRNKLLYEIEDVSGEKENTFFLEGLRFPDADFSGLITVGFTLLDCSEESLPNIPVFTDLVVFRVAPWIMTPNTLEPEEVFVCRLPSNIEFLDQLTDLVKQAQCKLTVCEEDDNRGDRWIQDEMEFGYTEGPDKCFPVVFDSPRNGGLKDFPFKKILGPDFGYVKREPASLFDVSSLDYFGNLEVSPPVTVKGRTYPLGRILIGSNILASAGRRMNEALRDFLFAQQVQAPVELYVDWLLVGHVDEFMTFTPAHDRKGFRLLLASPTVCYQLFQEKKQQGFGDAAMFQGINTIQHSIDDLLSNELMKADNDYVQRCINWNRNILKAQLGLTEQDIIDVPALFYLQDQKALGFFPVMVNMIVLGKYLGIPKPFGPVIEGKCCLEEKVVSLLEPLGLSCTFLNDFASYHQKYGDVHCGTNVRRQPFDFKWWHMRDPLIYKQTMNIPFNFWT</sequence>
<dbReference type="PIRSF" id="PIRSF001247">
    <property type="entry name" value="Protein-arginine_deiminase"/>
    <property type="match status" value="1"/>
</dbReference>
<organism evidence="13 14">
    <name type="scientific">Geotrypetes seraphini</name>
    <name type="common">Gaboon caecilian</name>
    <name type="synonym">Caecilia seraphini</name>
    <dbReference type="NCBI Taxonomy" id="260995"/>
    <lineage>
        <taxon>Eukaryota</taxon>
        <taxon>Metazoa</taxon>
        <taxon>Chordata</taxon>
        <taxon>Craniata</taxon>
        <taxon>Vertebrata</taxon>
        <taxon>Euteleostomi</taxon>
        <taxon>Amphibia</taxon>
        <taxon>Gymnophiona</taxon>
        <taxon>Geotrypetes</taxon>
    </lineage>
</organism>
<dbReference type="GO" id="GO:0005509">
    <property type="term" value="F:calcium ion binding"/>
    <property type="evidence" value="ECO:0007669"/>
    <property type="project" value="UniProtKB-UniRule"/>
</dbReference>
<dbReference type="InterPro" id="IPR004303">
    <property type="entry name" value="PAD"/>
</dbReference>
<dbReference type="InterPro" id="IPR036556">
    <property type="entry name" value="PAD_central_sf"/>
</dbReference>
<dbReference type="FunCoup" id="A0A6P8P1K1">
    <property type="interactions" value="280"/>
</dbReference>
<evidence type="ECO:0000313" key="14">
    <source>
        <dbReference type="RefSeq" id="XP_033777409.1"/>
    </source>
</evidence>
<dbReference type="Gene3D" id="2.60.40.1860">
    <property type="entry name" value="Protein-arginine deiminase, N-terminal domain"/>
    <property type="match status" value="1"/>
</dbReference>
<comment type="function">
    <text evidence="8">Catalyzes the deimination of arginine residues of proteins.</text>
</comment>
<evidence type="ECO:0000256" key="7">
    <source>
        <dbReference type="ARBA" id="ARBA00048487"/>
    </source>
</evidence>
<reference evidence="14" key="1">
    <citation type="submission" date="2025-08" db="UniProtKB">
        <authorList>
            <consortium name="RefSeq"/>
        </authorList>
    </citation>
    <scope>IDENTIFICATION</scope>
</reference>
<feature type="domain" description="Protein-arginine deiminase C-terminal" evidence="10">
    <location>
        <begin position="284"/>
        <end position="658"/>
    </location>
</feature>
<dbReference type="Pfam" id="PF08526">
    <property type="entry name" value="PAD_N"/>
    <property type="match status" value="1"/>
</dbReference>
<feature type="active site" evidence="9">
    <location>
        <position position="350"/>
    </location>
</feature>
<evidence type="ECO:0000256" key="4">
    <source>
        <dbReference type="ARBA" id="ARBA00022490"/>
    </source>
</evidence>
<feature type="domain" description="Protein-arginine deiminase (PAD) central" evidence="12">
    <location>
        <begin position="115"/>
        <end position="273"/>
    </location>
</feature>
<comment type="cofactor">
    <cofactor evidence="8">
        <name>Ca(2+)</name>
        <dbReference type="ChEBI" id="CHEBI:29108"/>
    </cofactor>
</comment>
<protein>
    <recommendedName>
        <fullName evidence="3 8">Protein-arginine deiminase</fullName>
        <ecNumber evidence="3 8">3.5.3.15</ecNumber>
    </recommendedName>
</protein>
<evidence type="ECO:0000256" key="1">
    <source>
        <dbReference type="ARBA" id="ARBA00004496"/>
    </source>
</evidence>
<dbReference type="AlphaFoldDB" id="A0A6P8P1K1"/>
<dbReference type="RefSeq" id="XP_033777409.1">
    <property type="nucleotide sequence ID" value="XM_033921518.1"/>
</dbReference>
<dbReference type="InterPro" id="IPR013530">
    <property type="entry name" value="PAD_C"/>
</dbReference>
<feature type="domain" description="Protein-arginine deiminase (PAD) N-terminal" evidence="11">
    <location>
        <begin position="1"/>
        <end position="113"/>
    </location>
</feature>
<dbReference type="FunFam" id="3.75.10.10:FF:000003">
    <property type="entry name" value="Protein-arginine deiminase type-2"/>
    <property type="match status" value="1"/>
</dbReference>
<dbReference type="PANTHER" id="PTHR10837:SF11">
    <property type="entry name" value="PROTEIN-ARGININE DEIMINASE TYPE-1"/>
    <property type="match status" value="1"/>
</dbReference>
<name>A0A6P8P1K1_GEOSA</name>
<dbReference type="PANTHER" id="PTHR10837">
    <property type="entry name" value="PEPTIDYLARGININE DEIMINASE"/>
    <property type="match status" value="1"/>
</dbReference>
<dbReference type="InterPro" id="IPR038685">
    <property type="entry name" value="PAD_N_sf"/>
</dbReference>
<keyword evidence="6 8" id="KW-0106">Calcium</keyword>
<dbReference type="InterPro" id="IPR013733">
    <property type="entry name" value="Prot_Arg_deaminase_cen_dom"/>
</dbReference>
<keyword evidence="13" id="KW-1185">Reference proteome</keyword>
<dbReference type="InterPro" id="IPR013732">
    <property type="entry name" value="PAD_N"/>
</dbReference>
<dbReference type="Gene3D" id="2.60.40.1700">
    <property type="entry name" value="Protein-arginine deiminase, central domain"/>
    <property type="match status" value="1"/>
</dbReference>
<dbReference type="GO" id="GO:0005737">
    <property type="term" value="C:cytoplasm"/>
    <property type="evidence" value="ECO:0007669"/>
    <property type="project" value="UniProtKB-SubCell"/>
</dbReference>
<evidence type="ECO:0000259" key="10">
    <source>
        <dbReference type="Pfam" id="PF03068"/>
    </source>
</evidence>
<dbReference type="Pfam" id="PF08527">
    <property type="entry name" value="PAD_M"/>
    <property type="match status" value="1"/>
</dbReference>
<dbReference type="InterPro" id="IPR008972">
    <property type="entry name" value="Cupredoxin"/>
</dbReference>
<evidence type="ECO:0000313" key="13">
    <source>
        <dbReference type="Proteomes" id="UP000515159"/>
    </source>
</evidence>
<comment type="subcellular location">
    <subcellularLocation>
        <location evidence="1 8">Cytoplasm</location>
    </subcellularLocation>
</comment>
<keyword evidence="4 8" id="KW-0963">Cytoplasm</keyword>
<dbReference type="SUPFAM" id="SSF55909">
    <property type="entry name" value="Pentein"/>
    <property type="match status" value="1"/>
</dbReference>
<dbReference type="GO" id="GO:0004668">
    <property type="term" value="F:protein-arginine deiminase activity"/>
    <property type="evidence" value="ECO:0007669"/>
    <property type="project" value="UniProtKB-UniRule"/>
</dbReference>
<dbReference type="KEGG" id="gsh:117348897"/>
<evidence type="ECO:0000256" key="3">
    <source>
        <dbReference type="ARBA" id="ARBA00012200"/>
    </source>
</evidence>
<gene>
    <name evidence="14" type="primary">LOC117348897</name>
</gene>
<dbReference type="GO" id="GO:0005634">
    <property type="term" value="C:nucleus"/>
    <property type="evidence" value="ECO:0007669"/>
    <property type="project" value="TreeGrafter"/>
</dbReference>
<evidence type="ECO:0000256" key="8">
    <source>
        <dbReference type="PIRNR" id="PIRNR001247"/>
    </source>
</evidence>
<dbReference type="Proteomes" id="UP000515159">
    <property type="component" value="Chromosome 15"/>
</dbReference>
<dbReference type="InParanoid" id="A0A6P8P1K1"/>
<feature type="active site" evidence="9">
    <location>
        <position position="643"/>
    </location>
</feature>
<keyword evidence="5 8" id="KW-0378">Hydrolase</keyword>
<dbReference type="SUPFAM" id="SSF49503">
    <property type="entry name" value="Cupredoxins"/>
    <property type="match status" value="1"/>
</dbReference>
<evidence type="ECO:0000256" key="5">
    <source>
        <dbReference type="ARBA" id="ARBA00022801"/>
    </source>
</evidence>
<proteinExistence type="inferred from homology"/>
<evidence type="ECO:0000256" key="6">
    <source>
        <dbReference type="ARBA" id="ARBA00022837"/>
    </source>
</evidence>
<evidence type="ECO:0000259" key="12">
    <source>
        <dbReference type="Pfam" id="PF08527"/>
    </source>
</evidence>
<feature type="active site" evidence="9">
    <location>
        <position position="473"/>
    </location>
</feature>
<evidence type="ECO:0000259" key="11">
    <source>
        <dbReference type="Pfam" id="PF08526"/>
    </source>
</evidence>
<dbReference type="OrthoDB" id="5102063at2759"/>
<evidence type="ECO:0000256" key="2">
    <source>
        <dbReference type="ARBA" id="ARBA00008166"/>
    </source>
</evidence>
<feature type="active site" evidence="9">
    <location>
        <position position="471"/>
    </location>
</feature>
<comment type="similarity">
    <text evidence="2 8">Belongs to the protein arginine deiminase family.</text>
</comment>